<feature type="transmembrane region" description="Helical" evidence="1">
    <location>
        <begin position="6"/>
        <end position="29"/>
    </location>
</feature>
<dbReference type="Proteomes" id="UP000501690">
    <property type="component" value="Linkage Group LG10"/>
</dbReference>
<sequence length="160" mass="16501">MAAAPVGAVVAGACGGVLVRGGCGVVAVMEARTMLQRLRFISGVVVFAATADGGGTGVCWMRLRLVVASEDGAEKTEAARCCCGGDGCASLQVRRREDVCAAGSWWSRTKMVVRELAEKITCRADGSKMVAAGVVQWCAARLAAAAVWRVVGKLGLGFHV</sequence>
<organism evidence="2 3">
    <name type="scientific">Vigna unguiculata</name>
    <name type="common">Cowpea</name>
    <dbReference type="NCBI Taxonomy" id="3917"/>
    <lineage>
        <taxon>Eukaryota</taxon>
        <taxon>Viridiplantae</taxon>
        <taxon>Streptophyta</taxon>
        <taxon>Embryophyta</taxon>
        <taxon>Tracheophyta</taxon>
        <taxon>Spermatophyta</taxon>
        <taxon>Magnoliopsida</taxon>
        <taxon>eudicotyledons</taxon>
        <taxon>Gunneridae</taxon>
        <taxon>Pentapetalae</taxon>
        <taxon>rosids</taxon>
        <taxon>fabids</taxon>
        <taxon>Fabales</taxon>
        <taxon>Fabaceae</taxon>
        <taxon>Papilionoideae</taxon>
        <taxon>50 kb inversion clade</taxon>
        <taxon>NPAAA clade</taxon>
        <taxon>indigoferoid/millettioid clade</taxon>
        <taxon>Phaseoleae</taxon>
        <taxon>Vigna</taxon>
    </lineage>
</organism>
<proteinExistence type="predicted"/>
<evidence type="ECO:0000313" key="2">
    <source>
        <dbReference type="EMBL" id="QCE10697.1"/>
    </source>
</evidence>
<accession>A0A4D6NFH6</accession>
<keyword evidence="1" id="KW-0812">Transmembrane</keyword>
<reference evidence="2 3" key="1">
    <citation type="submission" date="2019-04" db="EMBL/GenBank/DDBJ databases">
        <title>An improved genome assembly and genetic linkage map for asparagus bean, Vigna unguiculata ssp. sesquipedialis.</title>
        <authorList>
            <person name="Xia Q."/>
            <person name="Zhang R."/>
            <person name="Dong Y."/>
        </authorList>
    </citation>
    <scope>NUCLEOTIDE SEQUENCE [LARGE SCALE GENOMIC DNA]</scope>
    <source>
        <tissue evidence="2">Leaf</tissue>
    </source>
</reference>
<dbReference type="EMBL" id="CP039354">
    <property type="protein sequence ID" value="QCE10697.1"/>
    <property type="molecule type" value="Genomic_DNA"/>
</dbReference>
<dbReference type="AlphaFoldDB" id="A0A4D6NFH6"/>
<protein>
    <submittedName>
        <fullName evidence="2">Uncharacterized protein</fullName>
    </submittedName>
</protein>
<gene>
    <name evidence="2" type="ORF">DEO72_LG10g1928</name>
</gene>
<name>A0A4D6NFH6_VIGUN</name>
<keyword evidence="1" id="KW-0472">Membrane</keyword>
<keyword evidence="1" id="KW-1133">Transmembrane helix</keyword>
<keyword evidence="3" id="KW-1185">Reference proteome</keyword>
<evidence type="ECO:0000256" key="1">
    <source>
        <dbReference type="SAM" id="Phobius"/>
    </source>
</evidence>
<evidence type="ECO:0000313" key="3">
    <source>
        <dbReference type="Proteomes" id="UP000501690"/>
    </source>
</evidence>